<evidence type="ECO:0000256" key="1">
    <source>
        <dbReference type="SAM" id="MobiDB-lite"/>
    </source>
</evidence>
<dbReference type="EMBL" id="UPHP01000069">
    <property type="protein sequence ID" value="VBA39432.1"/>
    <property type="molecule type" value="Genomic_DNA"/>
</dbReference>
<proteinExistence type="predicted"/>
<evidence type="ECO:0000313" key="2">
    <source>
        <dbReference type="EMBL" id="VBA39432.1"/>
    </source>
</evidence>
<dbReference type="AlphaFoldDB" id="A0A498Q4H5"/>
<protein>
    <submittedName>
        <fullName evidence="2">Uncharacterized protein</fullName>
    </submittedName>
</protein>
<dbReference type="Proteomes" id="UP000273307">
    <property type="component" value="Unassembled WGS sequence"/>
</dbReference>
<sequence>MTEFDNEQLDHSQKLESIVDRLDEKVAGEREAEGVPGKPSDREHAATSGSEDEPPD</sequence>
<feature type="compositionally biased region" description="Basic and acidic residues" evidence="1">
    <location>
        <begin position="27"/>
        <end position="45"/>
    </location>
</feature>
<gene>
    <name evidence="2" type="ORF">LAUMK136_02998</name>
</gene>
<evidence type="ECO:0000313" key="3">
    <source>
        <dbReference type="Proteomes" id="UP000273307"/>
    </source>
</evidence>
<organism evidence="2 3">
    <name type="scientific">Mycobacterium attenuatum</name>
    <dbReference type="NCBI Taxonomy" id="2341086"/>
    <lineage>
        <taxon>Bacteria</taxon>
        <taxon>Bacillati</taxon>
        <taxon>Actinomycetota</taxon>
        <taxon>Actinomycetes</taxon>
        <taxon>Mycobacteriales</taxon>
        <taxon>Mycobacteriaceae</taxon>
        <taxon>Mycobacterium</taxon>
    </lineage>
</organism>
<accession>A0A498Q4H5</accession>
<reference evidence="2 3" key="1">
    <citation type="submission" date="2018-09" db="EMBL/GenBank/DDBJ databases">
        <authorList>
            <person name="Tagini F."/>
        </authorList>
    </citation>
    <scope>NUCLEOTIDE SEQUENCE [LARGE SCALE GENOMIC DNA]</scope>
    <source>
        <strain evidence="2 3">MK136</strain>
    </source>
</reference>
<feature type="region of interest" description="Disordered" evidence="1">
    <location>
        <begin position="27"/>
        <end position="56"/>
    </location>
</feature>
<name>A0A498Q4H5_9MYCO</name>
<keyword evidence="3" id="KW-1185">Reference proteome</keyword>
<dbReference type="RefSeq" id="WP_168990790.1">
    <property type="nucleotide sequence ID" value="NZ_UPHP01000069.1"/>
</dbReference>